<dbReference type="AlphaFoldDB" id="A0A8J5G356"/>
<dbReference type="Pfam" id="PF16041">
    <property type="entry name" value="APD1-4_M"/>
    <property type="match status" value="1"/>
</dbReference>
<dbReference type="SUPFAM" id="SSF57850">
    <property type="entry name" value="RING/U-box"/>
    <property type="match status" value="1"/>
</dbReference>
<keyword evidence="5" id="KW-0472">Membrane</keyword>
<keyword evidence="1" id="KW-0479">Metal-binding</keyword>
<dbReference type="Pfam" id="PF13920">
    <property type="entry name" value="zf-C3HC4_3"/>
    <property type="match status" value="1"/>
</dbReference>
<evidence type="ECO:0000313" key="7">
    <source>
        <dbReference type="EMBL" id="KAG6497527.1"/>
    </source>
</evidence>
<gene>
    <name evidence="7" type="ORF">ZIOFF_045428</name>
</gene>
<sequence length="426" mass="47849">MNLKAGSAVYRSFSLLRPVAVTLLSNFINPSFVHLHDRASSLPPFTSLASSCLRGRTNDDSLTRSSLSLRGYAAFALSLRYGYYGNHKLVLGRNTSRMIRTSSLFVKQLKAQGEAKQGVLLYGFNEKPQLSSENNWTLANYLFVDAYDRKGVSLWLNTGSRVWLEWRVSNGGDSYTDMLVILIKGEQNLEKPERFSTSSHNNLRNSRNGSKEEYIISEDSTYYLGVINLTPRSVIMNMSITVASKVYDTSKATSVCSTSRGACKLKLPFPNTRYYVLTTSGDEVTNIEVSFIARLTAYFIITVIIVVILSILLKYLGAFRPEQPRQEYQVAEIDTETDPIVPRKVVACAYGATEEEPESSVCCSSEDLYDGKICVICYDVRRNCFFTPCGHCVACYSCAQRIMEEDKKVCPICRRFIHKAKRLPSS</sequence>
<feature type="domain" description="RING-type" evidence="6">
    <location>
        <begin position="374"/>
        <end position="414"/>
    </location>
</feature>
<dbReference type="GO" id="GO:0061630">
    <property type="term" value="F:ubiquitin protein ligase activity"/>
    <property type="evidence" value="ECO:0007669"/>
    <property type="project" value="TreeGrafter"/>
</dbReference>
<evidence type="ECO:0000256" key="5">
    <source>
        <dbReference type="SAM" id="Phobius"/>
    </source>
</evidence>
<evidence type="ECO:0000259" key="6">
    <source>
        <dbReference type="PROSITE" id="PS50089"/>
    </source>
</evidence>
<dbReference type="Gene3D" id="3.30.40.10">
    <property type="entry name" value="Zinc/RING finger domain, C3HC4 (zinc finger)"/>
    <property type="match status" value="1"/>
</dbReference>
<dbReference type="InterPro" id="IPR032010">
    <property type="entry name" value="APD1-4_M"/>
</dbReference>
<reference evidence="7 8" key="1">
    <citation type="submission" date="2020-08" db="EMBL/GenBank/DDBJ databases">
        <title>Plant Genome Project.</title>
        <authorList>
            <person name="Zhang R.-G."/>
        </authorList>
    </citation>
    <scope>NUCLEOTIDE SEQUENCE [LARGE SCALE GENOMIC DNA]</scope>
    <source>
        <tissue evidence="7">Rhizome</tissue>
    </source>
</reference>
<keyword evidence="8" id="KW-1185">Reference proteome</keyword>
<accession>A0A8J5G356</accession>
<organism evidence="7 8">
    <name type="scientific">Zingiber officinale</name>
    <name type="common">Ginger</name>
    <name type="synonym">Amomum zingiber</name>
    <dbReference type="NCBI Taxonomy" id="94328"/>
    <lineage>
        <taxon>Eukaryota</taxon>
        <taxon>Viridiplantae</taxon>
        <taxon>Streptophyta</taxon>
        <taxon>Embryophyta</taxon>
        <taxon>Tracheophyta</taxon>
        <taxon>Spermatophyta</taxon>
        <taxon>Magnoliopsida</taxon>
        <taxon>Liliopsida</taxon>
        <taxon>Zingiberales</taxon>
        <taxon>Zingiberaceae</taxon>
        <taxon>Zingiber</taxon>
    </lineage>
</organism>
<proteinExistence type="predicted"/>
<keyword evidence="5" id="KW-0812">Transmembrane</keyword>
<dbReference type="Pfam" id="PF16040">
    <property type="entry name" value="APD1-4_N"/>
    <property type="match status" value="1"/>
</dbReference>
<dbReference type="GO" id="GO:0016567">
    <property type="term" value="P:protein ubiquitination"/>
    <property type="evidence" value="ECO:0007669"/>
    <property type="project" value="TreeGrafter"/>
</dbReference>
<dbReference type="InterPro" id="IPR013083">
    <property type="entry name" value="Znf_RING/FYVE/PHD"/>
</dbReference>
<dbReference type="SMART" id="SM00184">
    <property type="entry name" value="RING"/>
    <property type="match status" value="1"/>
</dbReference>
<dbReference type="PROSITE" id="PS50089">
    <property type="entry name" value="ZF_RING_2"/>
    <property type="match status" value="1"/>
</dbReference>
<name>A0A8J5G356_ZINOF</name>
<keyword evidence="5" id="KW-1133">Transmembrane helix</keyword>
<evidence type="ECO:0000313" key="8">
    <source>
        <dbReference type="Proteomes" id="UP000734854"/>
    </source>
</evidence>
<feature type="transmembrane region" description="Helical" evidence="5">
    <location>
        <begin position="295"/>
        <end position="316"/>
    </location>
</feature>
<dbReference type="EMBL" id="JACMSC010000012">
    <property type="protein sequence ID" value="KAG6497527.1"/>
    <property type="molecule type" value="Genomic_DNA"/>
</dbReference>
<evidence type="ECO:0000256" key="3">
    <source>
        <dbReference type="ARBA" id="ARBA00022833"/>
    </source>
</evidence>
<dbReference type="PANTHER" id="PTHR46858:SF6">
    <property type="entry name" value="LIGASE, PUTATIVE-RELATED"/>
    <property type="match status" value="1"/>
</dbReference>
<evidence type="ECO:0000256" key="2">
    <source>
        <dbReference type="ARBA" id="ARBA00022771"/>
    </source>
</evidence>
<dbReference type="InterPro" id="IPR001841">
    <property type="entry name" value="Znf_RING"/>
</dbReference>
<comment type="caution">
    <text evidence="7">The sequence shown here is derived from an EMBL/GenBank/DDBJ whole genome shotgun (WGS) entry which is preliminary data.</text>
</comment>
<dbReference type="PANTHER" id="PTHR46858">
    <property type="entry name" value="OS05G0521000 PROTEIN"/>
    <property type="match status" value="1"/>
</dbReference>
<dbReference type="GO" id="GO:0008270">
    <property type="term" value="F:zinc ion binding"/>
    <property type="evidence" value="ECO:0007669"/>
    <property type="project" value="UniProtKB-KW"/>
</dbReference>
<dbReference type="InterPro" id="IPR032008">
    <property type="entry name" value="APD1-4_N"/>
</dbReference>
<dbReference type="Proteomes" id="UP000734854">
    <property type="component" value="Unassembled WGS sequence"/>
</dbReference>
<evidence type="ECO:0000256" key="4">
    <source>
        <dbReference type="PROSITE-ProRule" id="PRU00175"/>
    </source>
</evidence>
<keyword evidence="2 4" id="KW-0863">Zinc-finger</keyword>
<evidence type="ECO:0000256" key="1">
    <source>
        <dbReference type="ARBA" id="ARBA00022723"/>
    </source>
</evidence>
<protein>
    <recommendedName>
        <fullName evidence="6">RING-type domain-containing protein</fullName>
    </recommendedName>
</protein>
<keyword evidence="3" id="KW-0862">Zinc</keyword>